<feature type="transmembrane region" description="Helical" evidence="1">
    <location>
        <begin position="14"/>
        <end position="38"/>
    </location>
</feature>
<keyword evidence="1" id="KW-0472">Membrane</keyword>
<evidence type="ECO:0000313" key="3">
    <source>
        <dbReference type="Proteomes" id="UP000283295"/>
    </source>
</evidence>
<sequence>MESSILQKIGIDPAYILIGMLVLIIALFVLLFLMMGNIKNRNKQIKRLLSGTQAGDFEDIIMKRFAEMDAVKNNSKRLTKEHKEIQSHLSSCVSKIGLVKYNAFDGMGGNLSFALAMMDNDNNGVVLNSMHTREGCFNYAKEIIGGESYVALSEEEKEAIEKAKTLEDEIAENKL</sequence>
<organism evidence="2 3">
    <name type="scientific">Coprococcus eutactus</name>
    <dbReference type="NCBI Taxonomy" id="33043"/>
    <lineage>
        <taxon>Bacteria</taxon>
        <taxon>Bacillati</taxon>
        <taxon>Bacillota</taxon>
        <taxon>Clostridia</taxon>
        <taxon>Lachnospirales</taxon>
        <taxon>Lachnospiraceae</taxon>
        <taxon>Coprococcus</taxon>
    </lineage>
</organism>
<reference evidence="2 3" key="1">
    <citation type="submission" date="2018-08" db="EMBL/GenBank/DDBJ databases">
        <title>A genome reference for cultivated species of the human gut microbiota.</title>
        <authorList>
            <person name="Zou Y."/>
            <person name="Xue W."/>
            <person name="Luo G."/>
        </authorList>
    </citation>
    <scope>NUCLEOTIDE SEQUENCE [LARGE SCALE GENOMIC DNA]</scope>
    <source>
        <strain evidence="2 3">AF22-21</strain>
    </source>
</reference>
<evidence type="ECO:0000256" key="1">
    <source>
        <dbReference type="SAM" id="Phobius"/>
    </source>
</evidence>
<proteinExistence type="predicted"/>
<protein>
    <submittedName>
        <fullName evidence="2">DUF4446 family protein</fullName>
    </submittedName>
</protein>
<dbReference type="InterPro" id="IPR027981">
    <property type="entry name" value="DUF4446"/>
</dbReference>
<name>A0A412ICW3_9FIRM</name>
<dbReference type="OrthoDB" id="5244042at2"/>
<dbReference type="AlphaFoldDB" id="A0A412ICW3"/>
<comment type="caution">
    <text evidence="2">The sequence shown here is derived from an EMBL/GenBank/DDBJ whole genome shotgun (WGS) entry which is preliminary data.</text>
</comment>
<dbReference type="Pfam" id="PF14584">
    <property type="entry name" value="DUF4446"/>
    <property type="match status" value="1"/>
</dbReference>
<dbReference type="Proteomes" id="UP000283295">
    <property type="component" value="Unassembled WGS sequence"/>
</dbReference>
<keyword evidence="1" id="KW-0812">Transmembrane</keyword>
<gene>
    <name evidence="2" type="ORF">DWX94_14515</name>
</gene>
<dbReference type="EMBL" id="QRVK01000092">
    <property type="protein sequence ID" value="RGS34707.1"/>
    <property type="molecule type" value="Genomic_DNA"/>
</dbReference>
<accession>A0A412ICW3</accession>
<evidence type="ECO:0000313" key="2">
    <source>
        <dbReference type="EMBL" id="RGS34707.1"/>
    </source>
</evidence>
<keyword evidence="1" id="KW-1133">Transmembrane helix</keyword>